<name>A0A164KCZ3_9NOCA</name>
<dbReference type="STRING" id="455432.AWN90_00350"/>
<evidence type="ECO:0000256" key="2">
    <source>
        <dbReference type="ARBA" id="ARBA00022679"/>
    </source>
</evidence>
<proteinExistence type="predicted"/>
<gene>
    <name evidence="4" type="ORF">AWN90_00350</name>
</gene>
<dbReference type="InterPro" id="IPR029063">
    <property type="entry name" value="SAM-dependent_MTases_sf"/>
</dbReference>
<dbReference type="CDD" id="cd02440">
    <property type="entry name" value="AdoMet_MTases"/>
    <property type="match status" value="1"/>
</dbReference>
<dbReference type="GO" id="GO:0032259">
    <property type="term" value="P:methylation"/>
    <property type="evidence" value="ECO:0007669"/>
    <property type="project" value="UniProtKB-KW"/>
</dbReference>
<evidence type="ECO:0000313" key="5">
    <source>
        <dbReference type="Proteomes" id="UP000076512"/>
    </source>
</evidence>
<reference evidence="4 5" key="1">
    <citation type="submission" date="2016-04" db="EMBL/GenBank/DDBJ databases">
        <authorList>
            <person name="Evans L.H."/>
            <person name="Alamgir A."/>
            <person name="Owens N."/>
            <person name="Weber N.D."/>
            <person name="Virtaneva K."/>
            <person name="Barbian K."/>
            <person name="Babar A."/>
            <person name="Rosenke K."/>
        </authorList>
    </citation>
    <scope>NUCLEOTIDE SEQUENCE [LARGE SCALE GENOMIC DNA]</scope>
    <source>
        <strain evidence="4 5">IFM 0406</strain>
    </source>
</reference>
<comment type="caution">
    <text evidence="4">The sequence shown here is derived from an EMBL/GenBank/DDBJ whole genome shotgun (WGS) entry which is preliminary data.</text>
</comment>
<protein>
    <recommendedName>
        <fullName evidence="3">Methyltransferase domain-containing protein</fullName>
    </recommendedName>
</protein>
<evidence type="ECO:0000256" key="1">
    <source>
        <dbReference type="ARBA" id="ARBA00022603"/>
    </source>
</evidence>
<keyword evidence="5" id="KW-1185">Reference proteome</keyword>
<dbReference type="AlphaFoldDB" id="A0A164KCZ3"/>
<accession>A0A164KCZ3</accession>
<dbReference type="PANTHER" id="PTHR43861">
    <property type="entry name" value="TRANS-ACONITATE 2-METHYLTRANSFERASE-RELATED"/>
    <property type="match status" value="1"/>
</dbReference>
<organism evidence="4 5">
    <name type="scientific">Nocardia terpenica</name>
    <dbReference type="NCBI Taxonomy" id="455432"/>
    <lineage>
        <taxon>Bacteria</taxon>
        <taxon>Bacillati</taxon>
        <taxon>Actinomycetota</taxon>
        <taxon>Actinomycetes</taxon>
        <taxon>Mycobacteriales</taxon>
        <taxon>Nocardiaceae</taxon>
        <taxon>Nocardia</taxon>
    </lineage>
</organism>
<dbReference type="Gene3D" id="3.40.50.150">
    <property type="entry name" value="Vaccinia Virus protein VP39"/>
    <property type="match status" value="1"/>
</dbReference>
<dbReference type="EMBL" id="LWGR01000012">
    <property type="protein sequence ID" value="KZM71273.1"/>
    <property type="molecule type" value="Genomic_DNA"/>
</dbReference>
<dbReference type="GO" id="GO:0008168">
    <property type="term" value="F:methyltransferase activity"/>
    <property type="evidence" value="ECO:0007669"/>
    <property type="project" value="UniProtKB-KW"/>
</dbReference>
<feature type="domain" description="Methyltransferase" evidence="3">
    <location>
        <begin position="48"/>
        <end position="144"/>
    </location>
</feature>
<keyword evidence="2" id="KW-0808">Transferase</keyword>
<dbReference type="SUPFAM" id="SSF53335">
    <property type="entry name" value="S-adenosyl-L-methionine-dependent methyltransferases"/>
    <property type="match status" value="1"/>
</dbReference>
<keyword evidence="1" id="KW-0489">Methyltransferase</keyword>
<dbReference type="RefSeq" id="WP_067576642.1">
    <property type="nucleotide sequence ID" value="NZ_JABMCZ010000003.1"/>
</dbReference>
<dbReference type="Proteomes" id="UP000076512">
    <property type="component" value="Unassembled WGS sequence"/>
</dbReference>
<sequence>MQLTTATARTWIERWDRQQERYLPDRETVFAVIADAVVAQTGRPDPLVIDLACGPGSLGARIRDRLPRARVIGVDTDPVLLALADSAYGFELVDHNLTDPTWIAALPISEPVDAIVSTTALHWLYPDQLARVYAQAASLIRPGGILINGDDMVTVDADIDLLERAIGSGQIDREGVGDREDWAQWWTAITDEPQLAAAVAERDNRAWEHPADGGTGYEQHLNLLREAGFRTVSPIWQYGRRRIVAAVR</sequence>
<evidence type="ECO:0000313" key="4">
    <source>
        <dbReference type="EMBL" id="KZM71273.1"/>
    </source>
</evidence>
<dbReference type="InterPro" id="IPR041698">
    <property type="entry name" value="Methyltransf_25"/>
</dbReference>
<dbReference type="PANTHER" id="PTHR43861:SF1">
    <property type="entry name" value="TRANS-ACONITATE 2-METHYLTRANSFERASE"/>
    <property type="match status" value="1"/>
</dbReference>
<dbReference type="Pfam" id="PF13649">
    <property type="entry name" value="Methyltransf_25"/>
    <property type="match status" value="1"/>
</dbReference>
<evidence type="ECO:0000259" key="3">
    <source>
        <dbReference type="Pfam" id="PF13649"/>
    </source>
</evidence>
<dbReference type="OrthoDB" id="3382693at2"/>